<reference evidence="1" key="1">
    <citation type="submission" date="2021-08" db="EMBL/GenBank/DDBJ databases">
        <title>The first chromosome-level gecko genome reveals the dynamic sex chromosomes of Neotropical dwarf geckos (Sphaerodactylidae: Sphaerodactylus).</title>
        <authorList>
            <person name="Pinto B.J."/>
            <person name="Keating S.E."/>
            <person name="Gamble T."/>
        </authorList>
    </citation>
    <scope>NUCLEOTIDE SEQUENCE</scope>
    <source>
        <strain evidence="1">TG3544</strain>
    </source>
</reference>
<proteinExistence type="predicted"/>
<keyword evidence="2" id="KW-1185">Reference proteome</keyword>
<accession>A0ACB8FB78</accession>
<dbReference type="EMBL" id="CM037621">
    <property type="protein sequence ID" value="KAH8002079.1"/>
    <property type="molecule type" value="Genomic_DNA"/>
</dbReference>
<dbReference type="Proteomes" id="UP000827872">
    <property type="component" value="Linkage Group LG08"/>
</dbReference>
<evidence type="ECO:0000313" key="2">
    <source>
        <dbReference type="Proteomes" id="UP000827872"/>
    </source>
</evidence>
<comment type="caution">
    <text evidence="1">The sequence shown here is derived from an EMBL/GenBank/DDBJ whole genome shotgun (WGS) entry which is preliminary data.</text>
</comment>
<name>A0ACB8FB78_9SAUR</name>
<evidence type="ECO:0000313" key="1">
    <source>
        <dbReference type="EMBL" id="KAH8002079.1"/>
    </source>
</evidence>
<organism evidence="1 2">
    <name type="scientific">Sphaerodactylus townsendi</name>
    <dbReference type="NCBI Taxonomy" id="933632"/>
    <lineage>
        <taxon>Eukaryota</taxon>
        <taxon>Metazoa</taxon>
        <taxon>Chordata</taxon>
        <taxon>Craniata</taxon>
        <taxon>Vertebrata</taxon>
        <taxon>Euteleostomi</taxon>
        <taxon>Lepidosauria</taxon>
        <taxon>Squamata</taxon>
        <taxon>Bifurcata</taxon>
        <taxon>Gekkota</taxon>
        <taxon>Sphaerodactylidae</taxon>
        <taxon>Sphaerodactylus</taxon>
    </lineage>
</organism>
<gene>
    <name evidence="1" type="ORF">K3G42_020126</name>
</gene>
<sequence length="69" mass="7638">MGSGQAEEEGPRHDRVPPRTCGRRAQPAREEPVGVPGEATLVPEKEWKRPGGRRRRRGDLQAGESARPE</sequence>
<protein>
    <submittedName>
        <fullName evidence="1">Uncharacterized protein</fullName>
    </submittedName>
</protein>